<proteinExistence type="predicted"/>
<sequence>MAPFPSAPGRPLPCPAQPKSPRQRSIPRPRSVMILSSREPHGPSGSPFSRSGPSYPLDRRAAPSTDPKTPAHRSIALRVEAGASMRRAVPQRQRQEATPRILMPYHSVLKETSTPAVKAQRRHSSALQMTRTVRPTEPAANHTTRRLNKLIVRHDASRIIAPSTASLRNRAPISSRRPSFTSGHLDPSTTTSEPAAKRTLRPSPSPGAAFSSKIHTPSSPRTTSWLKGSRPFTHSIISRGSRQDIKTLPTSSSSPRSHLNDEIEIDFTLPNILDTSMSFIDGQEEDGLWDTPIIKRSALRRSSCGDELPRRLFPENHSDANHRRQHGVHRPLDQAVASAETKHFIKDTQTPIDRHEPNAEAEKHSEVENDSVDEHGRRSHGEDRSPDITQKDDFEPKVQTKSNLCETGVQADAMHLQDEEVARLRVEAASRDQERELMKAQMASLAVLLKAAQNEKDEAQGAAKDAADAQRKRHIEAIVRVGEEALEEEKLFLALVEHLRRTCVPQEERIQDET</sequence>
<dbReference type="AlphaFoldDB" id="A0A1Y1USE7"/>
<feature type="region of interest" description="Disordered" evidence="2">
    <location>
        <begin position="345"/>
        <end position="395"/>
    </location>
</feature>
<feature type="region of interest" description="Disordered" evidence="2">
    <location>
        <begin position="162"/>
        <end position="259"/>
    </location>
</feature>
<feature type="compositionally biased region" description="Polar residues" evidence="2">
    <location>
        <begin position="176"/>
        <end position="193"/>
    </location>
</feature>
<feature type="compositionally biased region" description="Basic and acidic residues" evidence="2">
    <location>
        <begin position="310"/>
        <end position="322"/>
    </location>
</feature>
<keyword evidence="1" id="KW-0175">Coiled coil</keyword>
<dbReference type="InParanoid" id="A0A1Y1USE7"/>
<feature type="coiled-coil region" evidence="1">
    <location>
        <begin position="435"/>
        <end position="472"/>
    </location>
</feature>
<reference evidence="3 4" key="1">
    <citation type="submission" date="2017-03" db="EMBL/GenBank/DDBJ databases">
        <title>Widespread Adenine N6-methylation of Active Genes in Fungi.</title>
        <authorList>
            <consortium name="DOE Joint Genome Institute"/>
            <person name="Mondo S.J."/>
            <person name="Dannebaum R.O."/>
            <person name="Kuo R.C."/>
            <person name="Louie K.B."/>
            <person name="Bewick A.J."/>
            <person name="Labutti K."/>
            <person name="Haridas S."/>
            <person name="Kuo A."/>
            <person name="Salamov A."/>
            <person name="Ahrendt S.R."/>
            <person name="Lau R."/>
            <person name="Bowen B.P."/>
            <person name="Lipzen A."/>
            <person name="Sullivan W."/>
            <person name="Andreopoulos W.B."/>
            <person name="Clum A."/>
            <person name="Lindquist E."/>
            <person name="Daum C."/>
            <person name="Northen T.R."/>
            <person name="Ramamoorthy G."/>
            <person name="Schmitz R.J."/>
            <person name="Gryganskyi A."/>
            <person name="Culley D."/>
            <person name="Magnuson J."/>
            <person name="James T.Y."/>
            <person name="O'Malley M.A."/>
            <person name="Stajich J.E."/>
            <person name="Spatafora J.W."/>
            <person name="Visel A."/>
            <person name="Grigoriev I.V."/>
        </authorList>
    </citation>
    <scope>NUCLEOTIDE SEQUENCE [LARGE SCALE GENOMIC DNA]</scope>
    <source>
        <strain evidence="3 4">NRRL Y-17943</strain>
    </source>
</reference>
<feature type="compositionally biased region" description="Pro residues" evidence="2">
    <location>
        <begin position="1"/>
        <end position="18"/>
    </location>
</feature>
<name>A0A1Y1USE7_9TREE</name>
<organism evidence="3 4">
    <name type="scientific">Kockovaella imperatae</name>
    <dbReference type="NCBI Taxonomy" id="4999"/>
    <lineage>
        <taxon>Eukaryota</taxon>
        <taxon>Fungi</taxon>
        <taxon>Dikarya</taxon>
        <taxon>Basidiomycota</taxon>
        <taxon>Agaricomycotina</taxon>
        <taxon>Tremellomycetes</taxon>
        <taxon>Tremellales</taxon>
        <taxon>Cuniculitremaceae</taxon>
        <taxon>Kockovaella</taxon>
    </lineage>
</organism>
<evidence type="ECO:0000256" key="2">
    <source>
        <dbReference type="SAM" id="MobiDB-lite"/>
    </source>
</evidence>
<protein>
    <submittedName>
        <fullName evidence="3">Uncharacterized protein</fullName>
    </submittedName>
</protein>
<dbReference type="EMBL" id="NBSH01000001">
    <property type="protein sequence ID" value="ORX40943.1"/>
    <property type="molecule type" value="Genomic_DNA"/>
</dbReference>
<dbReference type="RefSeq" id="XP_021874622.1">
    <property type="nucleotide sequence ID" value="XM_022018798.1"/>
</dbReference>
<feature type="compositionally biased region" description="Polar residues" evidence="2">
    <location>
        <begin position="213"/>
        <end position="226"/>
    </location>
</feature>
<feature type="compositionally biased region" description="Low complexity" evidence="2">
    <location>
        <begin position="42"/>
        <end position="56"/>
    </location>
</feature>
<accession>A0A1Y1USE7</accession>
<evidence type="ECO:0000313" key="4">
    <source>
        <dbReference type="Proteomes" id="UP000193218"/>
    </source>
</evidence>
<dbReference type="Proteomes" id="UP000193218">
    <property type="component" value="Unassembled WGS sequence"/>
</dbReference>
<evidence type="ECO:0000313" key="3">
    <source>
        <dbReference type="EMBL" id="ORX40943.1"/>
    </source>
</evidence>
<feature type="region of interest" description="Disordered" evidence="2">
    <location>
        <begin position="310"/>
        <end position="329"/>
    </location>
</feature>
<dbReference type="GeneID" id="33560607"/>
<feature type="compositionally biased region" description="Polar residues" evidence="2">
    <location>
        <begin position="248"/>
        <end position="257"/>
    </location>
</feature>
<keyword evidence="4" id="KW-1185">Reference proteome</keyword>
<feature type="region of interest" description="Disordered" evidence="2">
    <location>
        <begin position="1"/>
        <end position="73"/>
    </location>
</feature>
<gene>
    <name evidence="3" type="ORF">BD324DRAFT_654591</name>
</gene>
<evidence type="ECO:0000256" key="1">
    <source>
        <dbReference type="SAM" id="Coils"/>
    </source>
</evidence>
<comment type="caution">
    <text evidence="3">The sequence shown here is derived from an EMBL/GenBank/DDBJ whole genome shotgun (WGS) entry which is preliminary data.</text>
</comment>